<evidence type="ECO:0000313" key="2">
    <source>
        <dbReference type="EMBL" id="BAE75129.1"/>
    </source>
</evidence>
<dbReference type="EMBL" id="LN854557">
    <property type="protein sequence ID" value="CRL46069.1"/>
    <property type="molecule type" value="Genomic_DNA"/>
</dbReference>
<dbReference type="PANTHER" id="PTHR42663:SF6">
    <property type="entry name" value="HYDROLASE C777.06C-RELATED"/>
    <property type="match status" value="1"/>
</dbReference>
<dbReference type="HOGENOM" id="CLU_1926176_0_0_6"/>
<accession>Q2NRU6</accession>
<dbReference type="EMBL" id="AP008232">
    <property type="protein sequence ID" value="BAE75129.1"/>
    <property type="molecule type" value="Genomic_DNA"/>
</dbReference>
<dbReference type="Proteomes" id="UP000245838">
    <property type="component" value="Chromosome sggmmb4_Chromosome"/>
</dbReference>
<dbReference type="PANTHER" id="PTHR42663">
    <property type="entry name" value="HYDROLASE C777.06C-RELATED-RELATED"/>
    <property type="match status" value="1"/>
</dbReference>
<dbReference type="STRING" id="343509.SG1854"/>
<evidence type="ECO:0000313" key="3">
    <source>
        <dbReference type="EMBL" id="CRL46069.1"/>
    </source>
</evidence>
<evidence type="ECO:0000259" key="1">
    <source>
        <dbReference type="Pfam" id="PF00753"/>
    </source>
</evidence>
<name>Q2NRU6_SODGM</name>
<feature type="domain" description="Metallo-beta-lactamase" evidence="1">
    <location>
        <begin position="38"/>
        <end position="80"/>
    </location>
</feature>
<organism evidence="2 4">
    <name type="scientific">Sodalis glossinidius (strain morsitans)</name>
    <dbReference type="NCBI Taxonomy" id="343509"/>
    <lineage>
        <taxon>Bacteria</taxon>
        <taxon>Pseudomonadati</taxon>
        <taxon>Pseudomonadota</taxon>
        <taxon>Gammaproteobacteria</taxon>
        <taxon>Enterobacterales</taxon>
        <taxon>Bruguierivoracaceae</taxon>
        <taxon>Sodalis</taxon>
    </lineage>
</organism>
<dbReference type="Proteomes" id="UP000001932">
    <property type="component" value="Chromosome"/>
</dbReference>
<keyword evidence="4" id="KW-1185">Reference proteome</keyword>
<dbReference type="Pfam" id="PF00753">
    <property type="entry name" value="Lactamase_B"/>
    <property type="match status" value="1"/>
</dbReference>
<dbReference type="KEGG" id="sgl:SG1854"/>
<reference evidence="3 5" key="2">
    <citation type="submission" date="2015-05" db="EMBL/GenBank/DDBJ databases">
        <authorList>
            <person name="Goodhead I."/>
        </authorList>
    </citation>
    <scope>NUCLEOTIDE SEQUENCE [LARGE SCALE GENOMIC DNA]</scope>
    <source>
        <strain evidence="3">B4</strain>
        <strain evidence="5">morsitans</strain>
    </source>
</reference>
<sequence length="131" mass="15143">MQLTFLGTGDVQQVPVFCCDCAACLRARQRSVLRRTPTSALIRCEDEVILLDAGQTHLEQRFAPGEIKSILLTHYHMDHVQELFLLRWGKASVSRFMDRWMNKGVTTSIAIRDSCTSSRFWRRLCHRCGER</sequence>
<dbReference type="InterPro" id="IPR001279">
    <property type="entry name" value="Metallo-B-lactamas"/>
</dbReference>
<dbReference type="AlphaFoldDB" id="Q2NRU6"/>
<evidence type="ECO:0000313" key="5">
    <source>
        <dbReference type="Proteomes" id="UP000245838"/>
    </source>
</evidence>
<dbReference type="Gene3D" id="3.60.15.10">
    <property type="entry name" value="Ribonuclease Z/Hydroxyacylglutathione hydrolase-like"/>
    <property type="match status" value="1"/>
</dbReference>
<reference evidence="2 4" key="1">
    <citation type="journal article" date="2006" name="Genome Res.">
        <title>Massive genome erosion and functional adaptations provide insights into the symbiotic lifestyle of Sodalis glossinidius in the tsetse host.</title>
        <authorList>
            <person name="Toh H."/>
            <person name="Weiss B.L."/>
            <person name="Perkin S.A.H."/>
            <person name="Yamashita A."/>
            <person name="Oshima K."/>
            <person name="Hattori M."/>
            <person name="Aksoy S."/>
        </authorList>
    </citation>
    <scope>NUCLEOTIDE SEQUENCE [LARGE SCALE GENOMIC DNA]</scope>
    <source>
        <strain evidence="4">morsitans</strain>
        <strain evidence="2">Morsitans</strain>
    </source>
</reference>
<dbReference type="eggNOG" id="COG1235">
    <property type="taxonomic scope" value="Bacteria"/>
</dbReference>
<gene>
    <name evidence="3" type="primary">phnP_2</name>
    <name evidence="2" type="ordered locus">SG1854</name>
    <name evidence="3" type="ORF">SGGMMB4_04337</name>
</gene>
<protein>
    <submittedName>
        <fullName evidence="2">Phosphonate metabolism protein PhnP</fullName>
    </submittedName>
    <submittedName>
        <fullName evidence="3">Phosphoribosyl 1,2-cyclic phosphodiesterase</fullName>
    </submittedName>
</protein>
<proteinExistence type="predicted"/>
<dbReference type="SUPFAM" id="SSF56281">
    <property type="entry name" value="Metallo-hydrolase/oxidoreductase"/>
    <property type="match status" value="1"/>
</dbReference>
<dbReference type="InterPro" id="IPR036866">
    <property type="entry name" value="RibonucZ/Hydroxyglut_hydro"/>
</dbReference>
<evidence type="ECO:0000313" key="4">
    <source>
        <dbReference type="Proteomes" id="UP000001932"/>
    </source>
</evidence>